<sequence>MTEAWTDTVSNDLFRRQSNPQTSQLSTSVYIWSLLTTTRRLWSHPCEITRQELAGVAENSRLRVPPPLSSHRVSFAAGLTNISTSTRGG</sequence>
<dbReference type="AlphaFoldDB" id="A0AAD2H6U6"/>
<protein>
    <submittedName>
        <fullName evidence="2">Uncharacterized protein</fullName>
    </submittedName>
</protein>
<evidence type="ECO:0000313" key="2">
    <source>
        <dbReference type="EMBL" id="CAK5270568.1"/>
    </source>
</evidence>
<dbReference type="Proteomes" id="UP001295794">
    <property type="component" value="Unassembled WGS sequence"/>
</dbReference>
<evidence type="ECO:0000313" key="3">
    <source>
        <dbReference type="Proteomes" id="UP001295794"/>
    </source>
</evidence>
<keyword evidence="3" id="KW-1185">Reference proteome</keyword>
<proteinExistence type="predicted"/>
<gene>
    <name evidence="2" type="ORF">MYCIT1_LOCUS15084</name>
</gene>
<organism evidence="2 3">
    <name type="scientific">Mycena citricolor</name>
    <dbReference type="NCBI Taxonomy" id="2018698"/>
    <lineage>
        <taxon>Eukaryota</taxon>
        <taxon>Fungi</taxon>
        <taxon>Dikarya</taxon>
        <taxon>Basidiomycota</taxon>
        <taxon>Agaricomycotina</taxon>
        <taxon>Agaricomycetes</taxon>
        <taxon>Agaricomycetidae</taxon>
        <taxon>Agaricales</taxon>
        <taxon>Marasmiineae</taxon>
        <taxon>Mycenaceae</taxon>
        <taxon>Mycena</taxon>
    </lineage>
</organism>
<evidence type="ECO:0000256" key="1">
    <source>
        <dbReference type="SAM" id="MobiDB-lite"/>
    </source>
</evidence>
<reference evidence="2" key="1">
    <citation type="submission" date="2023-11" db="EMBL/GenBank/DDBJ databases">
        <authorList>
            <person name="De Vega J J."/>
            <person name="De Vega J J."/>
        </authorList>
    </citation>
    <scope>NUCLEOTIDE SEQUENCE</scope>
</reference>
<feature type="region of interest" description="Disordered" evidence="1">
    <location>
        <begin position="1"/>
        <end position="23"/>
    </location>
</feature>
<comment type="caution">
    <text evidence="2">The sequence shown here is derived from an EMBL/GenBank/DDBJ whole genome shotgun (WGS) entry which is preliminary data.</text>
</comment>
<dbReference type="EMBL" id="CAVNYO010000168">
    <property type="protein sequence ID" value="CAK5270568.1"/>
    <property type="molecule type" value="Genomic_DNA"/>
</dbReference>
<name>A0AAD2H6U6_9AGAR</name>
<accession>A0AAD2H6U6</accession>